<sequence length="120" mass="13582">MPRLALYYVENHKIEIVQTILGKEQVLLNGVKISESKATAGSRHVFSVNKNNYRISRRDHSKVGRMNTYEIQKDGSPVALINVEQSQSTYILLLIIIVGVGCGYIFGSFFYQLLFTPETI</sequence>
<organism evidence="2 3">
    <name type="scientific">Euzebyella marina</name>
    <dbReference type="NCBI Taxonomy" id="1761453"/>
    <lineage>
        <taxon>Bacteria</taxon>
        <taxon>Pseudomonadati</taxon>
        <taxon>Bacteroidota</taxon>
        <taxon>Flavobacteriia</taxon>
        <taxon>Flavobacteriales</taxon>
        <taxon>Flavobacteriaceae</taxon>
        <taxon>Euzebyella</taxon>
    </lineage>
</organism>
<dbReference type="EMBL" id="CP032050">
    <property type="protein sequence ID" value="AYN69026.1"/>
    <property type="molecule type" value="Genomic_DNA"/>
</dbReference>
<proteinExistence type="predicted"/>
<dbReference type="RefSeq" id="WP_121850033.1">
    <property type="nucleotide sequence ID" value="NZ_CP032050.1"/>
</dbReference>
<evidence type="ECO:0000256" key="1">
    <source>
        <dbReference type="SAM" id="Phobius"/>
    </source>
</evidence>
<dbReference type="AlphaFoldDB" id="A0A3G2L9U8"/>
<evidence type="ECO:0000313" key="3">
    <source>
        <dbReference type="Proteomes" id="UP000276309"/>
    </source>
</evidence>
<keyword evidence="1" id="KW-0472">Membrane</keyword>
<gene>
    <name evidence="2" type="ORF">D1013_17375</name>
</gene>
<accession>A0A3G2L9U8</accession>
<protein>
    <submittedName>
        <fullName evidence="2">Uncharacterized protein</fullName>
    </submittedName>
</protein>
<keyword evidence="1" id="KW-0812">Transmembrane</keyword>
<name>A0A3G2L9U8_9FLAO</name>
<dbReference type="OrthoDB" id="1446628at2"/>
<reference evidence="2 3" key="1">
    <citation type="submission" date="2018-08" db="EMBL/GenBank/DDBJ databases">
        <title>The reduced genetic potential of extracellular carbohydrate catabolism in Euzebyella marina RN62, a Flavobacteriia bacterium isolated from the hadal water.</title>
        <authorList>
            <person name="Xue C."/>
        </authorList>
    </citation>
    <scope>NUCLEOTIDE SEQUENCE [LARGE SCALE GENOMIC DNA]</scope>
    <source>
        <strain evidence="2 3">RN62</strain>
    </source>
</reference>
<evidence type="ECO:0000313" key="2">
    <source>
        <dbReference type="EMBL" id="AYN69026.1"/>
    </source>
</evidence>
<feature type="transmembrane region" description="Helical" evidence="1">
    <location>
        <begin position="90"/>
        <end position="114"/>
    </location>
</feature>
<keyword evidence="1" id="KW-1133">Transmembrane helix</keyword>
<dbReference type="Proteomes" id="UP000276309">
    <property type="component" value="Chromosome"/>
</dbReference>
<keyword evidence="3" id="KW-1185">Reference proteome</keyword>
<dbReference type="KEGG" id="emar:D1013_17375"/>